<evidence type="ECO:0000313" key="1">
    <source>
        <dbReference type="EMBL" id="KAK3212675.1"/>
    </source>
</evidence>
<name>A0AAE0E6V2_9ROSI</name>
<protein>
    <submittedName>
        <fullName evidence="1">Uncharacterized protein</fullName>
    </submittedName>
</protein>
<evidence type="ECO:0000313" key="2">
    <source>
        <dbReference type="Proteomes" id="UP001281410"/>
    </source>
</evidence>
<reference evidence="1" key="1">
    <citation type="journal article" date="2023" name="Plant J.">
        <title>Genome sequences and population genomics provide insights into the demographic history, inbreeding, and mutation load of two 'living fossil' tree species of Dipteronia.</title>
        <authorList>
            <person name="Feng Y."/>
            <person name="Comes H.P."/>
            <person name="Chen J."/>
            <person name="Zhu S."/>
            <person name="Lu R."/>
            <person name="Zhang X."/>
            <person name="Li P."/>
            <person name="Qiu J."/>
            <person name="Olsen K.M."/>
            <person name="Qiu Y."/>
        </authorList>
    </citation>
    <scope>NUCLEOTIDE SEQUENCE</scope>
    <source>
        <strain evidence="1">NBL</strain>
    </source>
</reference>
<organism evidence="1 2">
    <name type="scientific">Dipteronia sinensis</name>
    <dbReference type="NCBI Taxonomy" id="43782"/>
    <lineage>
        <taxon>Eukaryota</taxon>
        <taxon>Viridiplantae</taxon>
        <taxon>Streptophyta</taxon>
        <taxon>Embryophyta</taxon>
        <taxon>Tracheophyta</taxon>
        <taxon>Spermatophyta</taxon>
        <taxon>Magnoliopsida</taxon>
        <taxon>eudicotyledons</taxon>
        <taxon>Gunneridae</taxon>
        <taxon>Pentapetalae</taxon>
        <taxon>rosids</taxon>
        <taxon>malvids</taxon>
        <taxon>Sapindales</taxon>
        <taxon>Sapindaceae</taxon>
        <taxon>Hippocastanoideae</taxon>
        <taxon>Acereae</taxon>
        <taxon>Dipteronia</taxon>
    </lineage>
</organism>
<sequence length="109" mass="12649">MAPQVVHFEEEDLDLDAIKDPDNQRCFKWRAPKDIIEKYKLYGLNDAFRMELVEPPDPLKTLPAILELDRLLVDLMKKKELKQPRKIELKEPEEMVKETTTAAGTGRDG</sequence>
<gene>
    <name evidence="1" type="ORF">Dsin_017381</name>
</gene>
<dbReference type="AlphaFoldDB" id="A0AAE0E6V2"/>
<keyword evidence="2" id="KW-1185">Reference proteome</keyword>
<dbReference type="EMBL" id="JANJYJ010000005">
    <property type="protein sequence ID" value="KAK3212675.1"/>
    <property type="molecule type" value="Genomic_DNA"/>
</dbReference>
<comment type="caution">
    <text evidence="1">The sequence shown here is derived from an EMBL/GenBank/DDBJ whole genome shotgun (WGS) entry which is preliminary data.</text>
</comment>
<proteinExistence type="predicted"/>
<accession>A0AAE0E6V2</accession>
<dbReference type="Proteomes" id="UP001281410">
    <property type="component" value="Unassembled WGS sequence"/>
</dbReference>